<keyword evidence="2" id="KW-1185">Reference proteome</keyword>
<sequence length="74" mass="8254">MGYDRVDNIEVLAGTHFASPVAVHYPQPCPFVSQDNRCKYPTIAWLEMDILAIQGLAVPCEHVFSSAKETMTSR</sequence>
<evidence type="ECO:0008006" key="3">
    <source>
        <dbReference type="Google" id="ProtNLM"/>
    </source>
</evidence>
<gene>
    <name evidence="1" type="ORF">FA15DRAFT_604674</name>
</gene>
<accession>A0A5C3KCE0</accession>
<evidence type="ECO:0000313" key="2">
    <source>
        <dbReference type="Proteomes" id="UP000307440"/>
    </source>
</evidence>
<dbReference type="OrthoDB" id="3262464at2759"/>
<proteinExistence type="predicted"/>
<dbReference type="Proteomes" id="UP000307440">
    <property type="component" value="Unassembled WGS sequence"/>
</dbReference>
<dbReference type="EMBL" id="ML210481">
    <property type="protein sequence ID" value="TFK17640.1"/>
    <property type="molecule type" value="Genomic_DNA"/>
</dbReference>
<evidence type="ECO:0000313" key="1">
    <source>
        <dbReference type="EMBL" id="TFK17640.1"/>
    </source>
</evidence>
<dbReference type="AlphaFoldDB" id="A0A5C3KCE0"/>
<organism evidence="1 2">
    <name type="scientific">Coprinopsis marcescibilis</name>
    <name type="common">Agaric fungus</name>
    <name type="synonym">Psathyrella marcescibilis</name>
    <dbReference type="NCBI Taxonomy" id="230819"/>
    <lineage>
        <taxon>Eukaryota</taxon>
        <taxon>Fungi</taxon>
        <taxon>Dikarya</taxon>
        <taxon>Basidiomycota</taxon>
        <taxon>Agaricomycotina</taxon>
        <taxon>Agaricomycetes</taxon>
        <taxon>Agaricomycetidae</taxon>
        <taxon>Agaricales</taxon>
        <taxon>Agaricineae</taxon>
        <taxon>Psathyrellaceae</taxon>
        <taxon>Coprinopsis</taxon>
    </lineage>
</organism>
<name>A0A5C3KCE0_COPMA</name>
<reference evidence="1 2" key="1">
    <citation type="journal article" date="2019" name="Nat. Ecol. Evol.">
        <title>Megaphylogeny resolves global patterns of mushroom evolution.</title>
        <authorList>
            <person name="Varga T."/>
            <person name="Krizsan K."/>
            <person name="Foldi C."/>
            <person name="Dima B."/>
            <person name="Sanchez-Garcia M."/>
            <person name="Sanchez-Ramirez S."/>
            <person name="Szollosi G.J."/>
            <person name="Szarkandi J.G."/>
            <person name="Papp V."/>
            <person name="Albert L."/>
            <person name="Andreopoulos W."/>
            <person name="Angelini C."/>
            <person name="Antonin V."/>
            <person name="Barry K.W."/>
            <person name="Bougher N.L."/>
            <person name="Buchanan P."/>
            <person name="Buyck B."/>
            <person name="Bense V."/>
            <person name="Catcheside P."/>
            <person name="Chovatia M."/>
            <person name="Cooper J."/>
            <person name="Damon W."/>
            <person name="Desjardin D."/>
            <person name="Finy P."/>
            <person name="Geml J."/>
            <person name="Haridas S."/>
            <person name="Hughes K."/>
            <person name="Justo A."/>
            <person name="Karasinski D."/>
            <person name="Kautmanova I."/>
            <person name="Kiss B."/>
            <person name="Kocsube S."/>
            <person name="Kotiranta H."/>
            <person name="LaButti K.M."/>
            <person name="Lechner B.E."/>
            <person name="Liimatainen K."/>
            <person name="Lipzen A."/>
            <person name="Lukacs Z."/>
            <person name="Mihaltcheva S."/>
            <person name="Morgado L.N."/>
            <person name="Niskanen T."/>
            <person name="Noordeloos M.E."/>
            <person name="Ohm R.A."/>
            <person name="Ortiz-Santana B."/>
            <person name="Ovrebo C."/>
            <person name="Racz N."/>
            <person name="Riley R."/>
            <person name="Savchenko A."/>
            <person name="Shiryaev A."/>
            <person name="Soop K."/>
            <person name="Spirin V."/>
            <person name="Szebenyi C."/>
            <person name="Tomsovsky M."/>
            <person name="Tulloss R.E."/>
            <person name="Uehling J."/>
            <person name="Grigoriev I.V."/>
            <person name="Vagvolgyi C."/>
            <person name="Papp T."/>
            <person name="Martin F.M."/>
            <person name="Miettinen O."/>
            <person name="Hibbett D.S."/>
            <person name="Nagy L.G."/>
        </authorList>
    </citation>
    <scope>NUCLEOTIDE SEQUENCE [LARGE SCALE GENOMIC DNA]</scope>
    <source>
        <strain evidence="1 2">CBS 121175</strain>
    </source>
</reference>
<protein>
    <recommendedName>
        <fullName evidence="3">HAT C-terminal dimerisation domain-containing protein</fullName>
    </recommendedName>
</protein>